<evidence type="ECO:0000256" key="1">
    <source>
        <dbReference type="ARBA" id="ARBA00006484"/>
    </source>
</evidence>
<evidence type="ECO:0000256" key="2">
    <source>
        <dbReference type="ARBA" id="ARBA00023002"/>
    </source>
</evidence>
<dbReference type="InterPro" id="IPR036291">
    <property type="entry name" value="NAD(P)-bd_dom_sf"/>
</dbReference>
<dbReference type="Proteomes" id="UP001472866">
    <property type="component" value="Chromosome 08"/>
</dbReference>
<dbReference type="InterPro" id="IPR020904">
    <property type="entry name" value="Sc_DH/Rdtase_CS"/>
</dbReference>
<evidence type="ECO:0000256" key="3">
    <source>
        <dbReference type="ARBA" id="ARBA00037096"/>
    </source>
</evidence>
<name>A0AAX4PCQ1_9CHLO</name>
<dbReference type="PANTHER" id="PTHR44196:SF1">
    <property type="entry name" value="DEHYDROGENASE_REDUCTASE SDR FAMILY MEMBER 7B"/>
    <property type="match status" value="1"/>
</dbReference>
<keyword evidence="7" id="KW-1185">Reference proteome</keyword>
<dbReference type="GO" id="GO:0016491">
    <property type="term" value="F:oxidoreductase activity"/>
    <property type="evidence" value="ECO:0007669"/>
    <property type="project" value="UniProtKB-KW"/>
</dbReference>
<evidence type="ECO:0000256" key="4">
    <source>
        <dbReference type="RuleBase" id="RU000363"/>
    </source>
</evidence>
<gene>
    <name evidence="6" type="ORF">HKI87_08g55670</name>
</gene>
<feature type="domain" description="Ketoreductase" evidence="5">
    <location>
        <begin position="34"/>
        <end position="227"/>
    </location>
</feature>
<dbReference type="AlphaFoldDB" id="A0AAX4PCQ1"/>
<organism evidence="6 7">
    <name type="scientific">Chloropicon roscoffensis</name>
    <dbReference type="NCBI Taxonomy" id="1461544"/>
    <lineage>
        <taxon>Eukaryota</taxon>
        <taxon>Viridiplantae</taxon>
        <taxon>Chlorophyta</taxon>
        <taxon>Chloropicophyceae</taxon>
        <taxon>Chloropicales</taxon>
        <taxon>Chloropicaceae</taxon>
        <taxon>Chloropicon</taxon>
    </lineage>
</organism>
<dbReference type="InterPro" id="IPR002347">
    <property type="entry name" value="SDR_fam"/>
</dbReference>
<dbReference type="InterPro" id="IPR057326">
    <property type="entry name" value="KR_dom"/>
</dbReference>
<proteinExistence type="inferred from homology"/>
<dbReference type="SUPFAM" id="SSF51735">
    <property type="entry name" value="NAD(P)-binding Rossmann-fold domains"/>
    <property type="match status" value="1"/>
</dbReference>
<dbReference type="GO" id="GO:0016020">
    <property type="term" value="C:membrane"/>
    <property type="evidence" value="ECO:0007669"/>
    <property type="project" value="TreeGrafter"/>
</dbReference>
<dbReference type="Gene3D" id="3.40.50.720">
    <property type="entry name" value="NAD(P)-binding Rossmann-like Domain"/>
    <property type="match status" value="1"/>
</dbReference>
<keyword evidence="2" id="KW-0560">Oxidoreductase</keyword>
<dbReference type="PROSITE" id="PS00061">
    <property type="entry name" value="ADH_SHORT"/>
    <property type="match status" value="1"/>
</dbReference>
<evidence type="ECO:0000313" key="7">
    <source>
        <dbReference type="Proteomes" id="UP001472866"/>
    </source>
</evidence>
<dbReference type="SMART" id="SM00822">
    <property type="entry name" value="PKS_KR"/>
    <property type="match status" value="1"/>
</dbReference>
<dbReference type="PANTHER" id="PTHR44196">
    <property type="entry name" value="DEHYDROGENASE/REDUCTASE SDR FAMILY MEMBER 7B"/>
    <property type="match status" value="1"/>
</dbReference>
<dbReference type="Pfam" id="PF00106">
    <property type="entry name" value="adh_short"/>
    <property type="match status" value="1"/>
</dbReference>
<dbReference type="PRINTS" id="PR00080">
    <property type="entry name" value="SDRFAMILY"/>
</dbReference>
<protein>
    <submittedName>
        <fullName evidence="6">Short chain dehydrogenase</fullName>
    </submittedName>
</protein>
<comment type="function">
    <text evidence="3">Putative oxidoreductase.</text>
</comment>
<accession>A0AAX4PCQ1</accession>
<comment type="similarity">
    <text evidence="1 4">Belongs to the short-chain dehydrogenases/reductases (SDR) family.</text>
</comment>
<dbReference type="EMBL" id="CP151508">
    <property type="protein sequence ID" value="WZN64013.1"/>
    <property type="molecule type" value="Genomic_DNA"/>
</dbReference>
<sequence>MQVTTGVAAMAVGYAAFRYMSSPKSANHAYFDGKAVWVTGASSGIGKELCRQLVEKSKGVRLILSSRKEETLREVKEELVAAGARAKDVAIVTLDLGDKETLEAAVERAFKAFGSVDVLVNNAGISQRSLARMTSPVVYDRLMEVDYVGQVYLTQFYLHKMVETKDAEGHIVFISSVAGKIPVPFRSGYCAAKAALDAYASTIRIELELECRPIAVTVVSPGGVRTAVSKNALNKDGEAFGEADAVTAEGMAVDECVGQMIRGISNKVDDFLVCSSLERFAYRLFSYLPLRTATKTILPKYKKYLDATLAKVAS</sequence>
<reference evidence="6 7" key="1">
    <citation type="submission" date="2024-03" db="EMBL/GenBank/DDBJ databases">
        <title>Complete genome sequence of the green alga Chloropicon roscoffensis RCC1871.</title>
        <authorList>
            <person name="Lemieux C."/>
            <person name="Pombert J.-F."/>
            <person name="Otis C."/>
            <person name="Turmel M."/>
        </authorList>
    </citation>
    <scope>NUCLEOTIDE SEQUENCE [LARGE SCALE GENOMIC DNA]</scope>
    <source>
        <strain evidence="6 7">RCC1871</strain>
    </source>
</reference>
<evidence type="ECO:0000259" key="5">
    <source>
        <dbReference type="SMART" id="SM00822"/>
    </source>
</evidence>
<dbReference type="PRINTS" id="PR00081">
    <property type="entry name" value="GDHRDH"/>
</dbReference>
<evidence type="ECO:0000313" key="6">
    <source>
        <dbReference type="EMBL" id="WZN64013.1"/>
    </source>
</evidence>